<dbReference type="GeneID" id="71989980"/>
<organism evidence="3 4">
    <name type="scientific">Passalora fulva</name>
    <name type="common">Tomato leaf mold</name>
    <name type="synonym">Cladosporium fulvum</name>
    <dbReference type="NCBI Taxonomy" id="5499"/>
    <lineage>
        <taxon>Eukaryota</taxon>
        <taxon>Fungi</taxon>
        <taxon>Dikarya</taxon>
        <taxon>Ascomycota</taxon>
        <taxon>Pezizomycotina</taxon>
        <taxon>Dothideomycetes</taxon>
        <taxon>Dothideomycetidae</taxon>
        <taxon>Mycosphaerellales</taxon>
        <taxon>Mycosphaerellaceae</taxon>
        <taxon>Fulvia</taxon>
    </lineage>
</organism>
<feature type="transmembrane region" description="Helical" evidence="2">
    <location>
        <begin position="711"/>
        <end position="736"/>
    </location>
</feature>
<dbReference type="EMBL" id="CP090169">
    <property type="protein sequence ID" value="UJO20032.1"/>
    <property type="molecule type" value="Genomic_DNA"/>
</dbReference>
<dbReference type="Proteomes" id="UP000756132">
    <property type="component" value="Chromosome 7"/>
</dbReference>
<reference evidence="3" key="1">
    <citation type="submission" date="2021-12" db="EMBL/GenBank/DDBJ databases">
        <authorList>
            <person name="Zaccaron A."/>
            <person name="Stergiopoulos I."/>
        </authorList>
    </citation>
    <scope>NUCLEOTIDE SEQUENCE</scope>
    <source>
        <strain evidence="3">Race5_Kim</strain>
    </source>
</reference>
<keyword evidence="2" id="KW-1133">Transmembrane helix</keyword>
<evidence type="ECO:0000256" key="1">
    <source>
        <dbReference type="SAM" id="MobiDB-lite"/>
    </source>
</evidence>
<keyword evidence="2" id="KW-0812">Transmembrane</keyword>
<accession>A0A9Q8PCR7</accession>
<keyword evidence="4" id="KW-1185">Reference proteome</keyword>
<protein>
    <submittedName>
        <fullName evidence="3">Uncharacterized protein</fullName>
    </submittedName>
</protein>
<feature type="compositionally biased region" description="Basic and acidic residues" evidence="1">
    <location>
        <begin position="374"/>
        <end position="386"/>
    </location>
</feature>
<proteinExistence type="predicted"/>
<feature type="transmembrane region" description="Helical" evidence="2">
    <location>
        <begin position="12"/>
        <end position="34"/>
    </location>
</feature>
<gene>
    <name evidence="3" type="ORF">CLAFUR5_10102</name>
</gene>
<reference evidence="3" key="2">
    <citation type="journal article" date="2022" name="Microb. Genom.">
        <title>A chromosome-scale genome assembly of the tomato pathogen Cladosporium fulvum reveals a compartmentalized genome architecture and the presence of a dispensable chromosome.</title>
        <authorList>
            <person name="Zaccaron A.Z."/>
            <person name="Chen L.H."/>
            <person name="Samaras A."/>
            <person name="Stergiopoulos I."/>
        </authorList>
    </citation>
    <scope>NUCLEOTIDE SEQUENCE</scope>
    <source>
        <strain evidence="3">Race5_Kim</strain>
    </source>
</reference>
<dbReference type="RefSeq" id="XP_047764398.1">
    <property type="nucleotide sequence ID" value="XM_047909250.1"/>
</dbReference>
<feature type="transmembrane region" description="Helical" evidence="2">
    <location>
        <begin position="78"/>
        <end position="101"/>
    </location>
</feature>
<name>A0A9Q8PCR7_PASFU</name>
<dbReference type="KEGG" id="ffu:CLAFUR5_10102"/>
<dbReference type="OrthoDB" id="3034003at2759"/>
<feature type="region of interest" description="Disordered" evidence="1">
    <location>
        <begin position="374"/>
        <end position="395"/>
    </location>
</feature>
<dbReference type="AlphaFoldDB" id="A0A9Q8PCR7"/>
<evidence type="ECO:0000313" key="3">
    <source>
        <dbReference type="EMBL" id="UJO20032.1"/>
    </source>
</evidence>
<sequence>MAHGLSVAQAAALINAAFTIAKFSFPMLTSIIAIRSLKSQPNAATWSVFGRLINESLWPKFLSTDTASPRRVQKRITALAVASTAVAWILAVSVAITPLGLHETTILKQEDNALFVHAVDESAINQATRSRAAYMANRRCGSLLAVSCPGNTDNHTITVGNRTVWAGVGNQDLMSTTIADNITDAFSAATRAGGSTIAGVFDIQWRSYLNYNNATNPGNSEPWFDEGRPRTTDSFRFSQNFATQDLIQLVNGLIVSTLSDGTRGIGFRNHTIPLGSADQLGHRWEEHILWLAPETHCTNLNLSYDVSIPGPNSSRLDRQRMRVTDHGGLFDRDENYRILTLNDTQDDPKLQGRSWNAAVYTNRLLKSLLNEGYNEDHEHEPKEYPLDKYTPSELSSDQRELRQISLSRFGEFSKYYGPAPNLPLDMSMLNSRTPANKSWTESWANISSSLKNIESIDSHVLGWSGVLTNISQAGAVGGLLLGPGRRIDAGSLAEQPAAIDSHVEPGSNWTQPLYACVSAIKASVKKVRFSTNGTTIHGRLSDIQVESIIASDMPVTWGVENSGRTASWIQPLWGIVSPDASQTHDVFTLQRPELYLPTGSDSVFFTEFERGGDAAAGAKAPFQALGTIYSFDFPDSFPTLTGYANWPIAQKWAQLSRNASSVGDIINLLWVELMANAVVGTKSVLSQPDGPDLEMVTMPAWYYERSLAYDWIYAIPALIFATIYLAALILSLVLAIPKRLSFDDIRFMLNQSAAVRTMTTERFKNDGDRARAKTKKWVEELGDEIVQLPAQLKDAAAKQEQSLLSPTVAA</sequence>
<evidence type="ECO:0000313" key="4">
    <source>
        <dbReference type="Proteomes" id="UP000756132"/>
    </source>
</evidence>
<evidence type="ECO:0000256" key="2">
    <source>
        <dbReference type="SAM" id="Phobius"/>
    </source>
</evidence>
<keyword evidence="2" id="KW-0472">Membrane</keyword>